<dbReference type="SUPFAM" id="SSF74653">
    <property type="entry name" value="TolA/TonB C-terminal domain"/>
    <property type="match status" value="1"/>
</dbReference>
<evidence type="ECO:0000313" key="3">
    <source>
        <dbReference type="Proteomes" id="UP000196355"/>
    </source>
</evidence>
<dbReference type="AlphaFoldDB" id="A0A202C340"/>
<protein>
    <recommendedName>
        <fullName evidence="4">TonB C-terminal domain-containing protein</fullName>
    </recommendedName>
</protein>
<dbReference type="Gene3D" id="3.30.1150.10">
    <property type="match status" value="1"/>
</dbReference>
<name>A0A202C340_9FLAO</name>
<organism evidence="2 3">
    <name type="scientific">Chryseobacterium mucoviscidosis</name>
    <dbReference type="NCBI Taxonomy" id="1945581"/>
    <lineage>
        <taxon>Bacteria</taxon>
        <taxon>Pseudomonadati</taxon>
        <taxon>Bacteroidota</taxon>
        <taxon>Flavobacteriia</taxon>
        <taxon>Flavobacteriales</taxon>
        <taxon>Weeksellaceae</taxon>
        <taxon>Chryseobacterium group</taxon>
        <taxon>Chryseobacterium</taxon>
    </lineage>
</organism>
<proteinExistence type="predicted"/>
<accession>A0A202C340</accession>
<sequence>MIKKFLSFSAIVIFSVSHAQVLDEYPKNQEFYEGGMVNFYKEAHDYLSKGNFKKCSDQEIYQPRFVVTKDAVVKLVKDNDTANIAKNRCAYDLSLELLKNLKHWKPAEVKGGKFGALAEFILYPNDVMENYKEGYNANNYVLSAQYPKGYERFRKDFHDEFMSLFTDYHINGNVNLEFYINQKGEITNPRIYPEIYDPKFNIDFLRTLSRLKKVWKPALYSNIPIKDKIVYPMNFSINFYER</sequence>
<feature type="signal peptide" evidence="1">
    <location>
        <begin position="1"/>
        <end position="19"/>
    </location>
</feature>
<keyword evidence="3" id="KW-1185">Reference proteome</keyword>
<dbReference type="RefSeq" id="WP_087708498.1">
    <property type="nucleotide sequence ID" value="NZ_MVAG01000108.1"/>
</dbReference>
<evidence type="ECO:0000313" key="2">
    <source>
        <dbReference type="EMBL" id="OVE58104.1"/>
    </source>
</evidence>
<dbReference type="EMBL" id="MVAG01000108">
    <property type="protein sequence ID" value="OVE58104.1"/>
    <property type="molecule type" value="Genomic_DNA"/>
</dbReference>
<feature type="chain" id="PRO_5013369698" description="TonB C-terminal domain-containing protein" evidence="1">
    <location>
        <begin position="20"/>
        <end position="242"/>
    </location>
</feature>
<comment type="caution">
    <text evidence="2">The sequence shown here is derived from an EMBL/GenBank/DDBJ whole genome shotgun (WGS) entry which is preliminary data.</text>
</comment>
<evidence type="ECO:0000256" key="1">
    <source>
        <dbReference type="SAM" id="SignalP"/>
    </source>
</evidence>
<gene>
    <name evidence="2" type="ORF">B0E34_07945</name>
</gene>
<evidence type="ECO:0008006" key="4">
    <source>
        <dbReference type="Google" id="ProtNLM"/>
    </source>
</evidence>
<reference evidence="3" key="1">
    <citation type="submission" date="2017-02" db="EMBL/GenBank/DDBJ databases">
        <authorList>
            <person name="Tetz G."/>
            <person name="Tetz V."/>
        </authorList>
    </citation>
    <scope>NUCLEOTIDE SEQUENCE [LARGE SCALE GENOMIC DNA]</scope>
    <source>
        <strain evidence="3">VT16-26</strain>
    </source>
</reference>
<dbReference type="Proteomes" id="UP000196355">
    <property type="component" value="Unassembled WGS sequence"/>
</dbReference>
<keyword evidence="1" id="KW-0732">Signal</keyword>